<protein>
    <submittedName>
        <fullName evidence="1">DUF2190 family protein</fullName>
    </submittedName>
</protein>
<proteinExistence type="predicted"/>
<dbReference type="RefSeq" id="WP_222509207.1">
    <property type="nucleotide sequence ID" value="NZ_JAHVJA010000008.1"/>
</dbReference>
<evidence type="ECO:0000313" key="2">
    <source>
        <dbReference type="Proteomes" id="UP000766629"/>
    </source>
</evidence>
<dbReference type="Proteomes" id="UP000766629">
    <property type="component" value="Unassembled WGS sequence"/>
</dbReference>
<dbReference type="InterPro" id="IPR011231">
    <property type="entry name" value="Phage_VT1-Sakai_H0018"/>
</dbReference>
<comment type="caution">
    <text evidence="1">The sequence shown here is derived from an EMBL/GenBank/DDBJ whole genome shotgun (WGS) entry which is preliminary data.</text>
</comment>
<evidence type="ECO:0000313" key="1">
    <source>
        <dbReference type="EMBL" id="MBY6141126.1"/>
    </source>
</evidence>
<dbReference type="EMBL" id="JAHVJA010000008">
    <property type="protein sequence ID" value="MBY6141126.1"/>
    <property type="molecule type" value="Genomic_DNA"/>
</dbReference>
<sequence>MKNFIQSGENISLAAPADVLSGAGVLVGSLFGVATADALSGETVTIVRRGVFELPKLSAQAWTVGAKVYWNNTAKECTTVASGNTLVGFAVQAAADPSDTGVVLLDGGAATT</sequence>
<accession>A0ABS7NLU9</accession>
<keyword evidence="2" id="KW-1185">Reference proteome</keyword>
<dbReference type="Pfam" id="PF09956">
    <property type="entry name" value="Phage_cement_2"/>
    <property type="match status" value="1"/>
</dbReference>
<dbReference type="PIRSF" id="PIRSF030771">
    <property type="entry name" value="UCP030771"/>
    <property type="match status" value="1"/>
</dbReference>
<name>A0ABS7NLU9_9RHOB</name>
<gene>
    <name evidence="1" type="ORF">KUV26_16945</name>
</gene>
<organism evidence="1 2">
    <name type="scientific">Leisingera daeponensis</name>
    <dbReference type="NCBI Taxonomy" id="405746"/>
    <lineage>
        <taxon>Bacteria</taxon>
        <taxon>Pseudomonadati</taxon>
        <taxon>Pseudomonadota</taxon>
        <taxon>Alphaproteobacteria</taxon>
        <taxon>Rhodobacterales</taxon>
        <taxon>Roseobacteraceae</taxon>
        <taxon>Leisingera</taxon>
    </lineage>
</organism>
<reference evidence="1 2" key="1">
    <citation type="submission" date="2021-06" db="EMBL/GenBank/DDBJ databases">
        <title>50 bacteria genomes isolated from Dapeng, Shenzhen, China.</title>
        <authorList>
            <person name="Zheng W."/>
            <person name="Yu S."/>
            <person name="Huang Y."/>
        </authorList>
    </citation>
    <scope>NUCLEOTIDE SEQUENCE [LARGE SCALE GENOMIC DNA]</scope>
    <source>
        <strain evidence="1 2">DP1N14-2</strain>
    </source>
</reference>